<organism evidence="4">
    <name type="scientific">marine sediment metagenome</name>
    <dbReference type="NCBI Taxonomy" id="412755"/>
    <lineage>
        <taxon>unclassified sequences</taxon>
        <taxon>metagenomes</taxon>
        <taxon>ecological metagenomes</taxon>
    </lineage>
</organism>
<dbReference type="InterPro" id="IPR032508">
    <property type="entry name" value="FecR_C"/>
</dbReference>
<protein>
    <submittedName>
        <fullName evidence="4">Uncharacterized protein</fullName>
    </submittedName>
</protein>
<dbReference type="Gene3D" id="2.60.120.1440">
    <property type="match status" value="1"/>
</dbReference>
<sequence>MDNKNKFDLQYFLTDASFKNWAKGLNKNDITYWKNWIQSNPEYLETVESAKSIITGINFKQNYPGSDKINRALSEILPKLDIDSSSHKKTKKPPSLYRVIFTSAAAVLLVLISYTSFAYFTNQSTTIHKTNFGEIIDLKLPDGTSVVLNGNSEISYKNDNPRLLHLKGEAYFKVKSIPSTNAKFWVITNDLKVEVLGTQFHVNTRKQKTNVVLDEGSIHLEFKNGEVTKMIPGEMVSFSNESEKLVHKKVDIKTPYALWRGGTYAFNEIPLEDVMLNLESTYGLEVQYSSDSLKQIPISGGIPNQNLKICIAAIEKATGTRIINKGNILRVQENPIY</sequence>
<evidence type="ECO:0000259" key="2">
    <source>
        <dbReference type="Pfam" id="PF04773"/>
    </source>
</evidence>
<dbReference type="Pfam" id="PF16344">
    <property type="entry name" value="FecR_C"/>
    <property type="match status" value="1"/>
</dbReference>
<keyword evidence="1" id="KW-0472">Membrane</keyword>
<dbReference type="PIRSF" id="PIRSF018266">
    <property type="entry name" value="FecR"/>
    <property type="match status" value="1"/>
</dbReference>
<dbReference type="PANTHER" id="PTHR30273">
    <property type="entry name" value="PERIPLASMIC SIGNAL SENSOR AND SIGMA FACTOR ACTIVATOR FECR-RELATED"/>
    <property type="match status" value="1"/>
</dbReference>
<dbReference type="Gene3D" id="3.55.50.30">
    <property type="match status" value="1"/>
</dbReference>
<feature type="domain" description="Protein FecR C-terminal" evidence="3">
    <location>
        <begin position="264"/>
        <end position="328"/>
    </location>
</feature>
<evidence type="ECO:0000259" key="3">
    <source>
        <dbReference type="Pfam" id="PF16344"/>
    </source>
</evidence>
<feature type="transmembrane region" description="Helical" evidence="1">
    <location>
        <begin position="96"/>
        <end position="120"/>
    </location>
</feature>
<keyword evidence="1" id="KW-1133">Transmembrane helix</keyword>
<feature type="domain" description="FecR protein" evidence="2">
    <location>
        <begin position="129"/>
        <end position="218"/>
    </location>
</feature>
<dbReference type="InterPro" id="IPR006860">
    <property type="entry name" value="FecR"/>
</dbReference>
<dbReference type="AlphaFoldDB" id="A0A0F9V6L3"/>
<name>A0A0F9V6L3_9ZZZZ</name>
<proteinExistence type="predicted"/>
<comment type="caution">
    <text evidence="4">The sequence shown here is derived from an EMBL/GenBank/DDBJ whole genome shotgun (WGS) entry which is preliminary data.</text>
</comment>
<evidence type="ECO:0000313" key="4">
    <source>
        <dbReference type="EMBL" id="KKO00876.1"/>
    </source>
</evidence>
<reference evidence="4" key="1">
    <citation type="journal article" date="2015" name="Nature">
        <title>Complex archaea that bridge the gap between prokaryotes and eukaryotes.</title>
        <authorList>
            <person name="Spang A."/>
            <person name="Saw J.H."/>
            <person name="Jorgensen S.L."/>
            <person name="Zaremba-Niedzwiedzka K."/>
            <person name="Martijn J."/>
            <person name="Lind A.E."/>
            <person name="van Eijk R."/>
            <person name="Schleper C."/>
            <person name="Guy L."/>
            <person name="Ettema T.J."/>
        </authorList>
    </citation>
    <scope>NUCLEOTIDE SEQUENCE</scope>
</reference>
<dbReference type="PANTHER" id="PTHR30273:SF2">
    <property type="entry name" value="PROTEIN FECR"/>
    <property type="match status" value="1"/>
</dbReference>
<dbReference type="InterPro" id="IPR012373">
    <property type="entry name" value="Ferrdict_sens_TM"/>
</dbReference>
<dbReference type="GO" id="GO:0016989">
    <property type="term" value="F:sigma factor antagonist activity"/>
    <property type="evidence" value="ECO:0007669"/>
    <property type="project" value="TreeGrafter"/>
</dbReference>
<evidence type="ECO:0000256" key="1">
    <source>
        <dbReference type="SAM" id="Phobius"/>
    </source>
</evidence>
<dbReference type="EMBL" id="LAZR01000038">
    <property type="protein sequence ID" value="KKO00876.1"/>
    <property type="molecule type" value="Genomic_DNA"/>
</dbReference>
<dbReference type="Pfam" id="PF04773">
    <property type="entry name" value="FecR"/>
    <property type="match status" value="1"/>
</dbReference>
<gene>
    <name evidence="4" type="ORF">LCGC14_0122820</name>
</gene>
<keyword evidence="1" id="KW-0812">Transmembrane</keyword>
<accession>A0A0F9V6L3</accession>